<evidence type="ECO:0008006" key="3">
    <source>
        <dbReference type="Google" id="ProtNLM"/>
    </source>
</evidence>
<dbReference type="PANTHER" id="PTHR14187">
    <property type="entry name" value="ALPHA KINASE/ELONGATION FACTOR 2 KINASE"/>
    <property type="match status" value="1"/>
</dbReference>
<dbReference type="AlphaFoldDB" id="A0AAY4CNB0"/>
<accession>A0AAY4CNB0</accession>
<organism evidence="1 2">
    <name type="scientific">Denticeps clupeoides</name>
    <name type="common">denticle herring</name>
    <dbReference type="NCBI Taxonomy" id="299321"/>
    <lineage>
        <taxon>Eukaryota</taxon>
        <taxon>Metazoa</taxon>
        <taxon>Chordata</taxon>
        <taxon>Craniata</taxon>
        <taxon>Vertebrata</taxon>
        <taxon>Euteleostomi</taxon>
        <taxon>Actinopterygii</taxon>
        <taxon>Neopterygii</taxon>
        <taxon>Teleostei</taxon>
        <taxon>Clupei</taxon>
        <taxon>Clupeiformes</taxon>
        <taxon>Denticipitoidei</taxon>
        <taxon>Denticipitidae</taxon>
        <taxon>Denticeps</taxon>
    </lineage>
</organism>
<dbReference type="Proteomes" id="UP000694580">
    <property type="component" value="Chromosome 1"/>
</dbReference>
<protein>
    <recommendedName>
        <fullName evidence="3">Heat shock 70 kDa protein 12B</fullName>
    </recommendedName>
</protein>
<reference evidence="1" key="3">
    <citation type="submission" date="2025-09" db="UniProtKB">
        <authorList>
            <consortium name="Ensembl"/>
        </authorList>
    </citation>
    <scope>IDENTIFICATION</scope>
</reference>
<reference evidence="1 2" key="1">
    <citation type="submission" date="2020-06" db="EMBL/GenBank/DDBJ databases">
        <authorList>
            <consortium name="Wellcome Sanger Institute Data Sharing"/>
        </authorList>
    </citation>
    <scope>NUCLEOTIDE SEQUENCE [LARGE SCALE GENOMIC DNA]</scope>
</reference>
<reference evidence="1" key="2">
    <citation type="submission" date="2025-08" db="UniProtKB">
        <authorList>
            <consortium name="Ensembl"/>
        </authorList>
    </citation>
    <scope>IDENTIFICATION</scope>
</reference>
<dbReference type="Gene3D" id="3.30.420.40">
    <property type="match status" value="1"/>
</dbReference>
<name>A0AAY4CNB0_9TELE</name>
<dbReference type="GeneTree" id="ENSGT00940000159032"/>
<dbReference type="Ensembl" id="ENSDCDT00010043155.1">
    <property type="protein sequence ID" value="ENSDCDP00010034608.1"/>
    <property type="gene ID" value="ENSDCDG00010022072.1"/>
</dbReference>
<sequence>MTSLLQTSSRILQVPGKNRSVPPSPSCSLSSSRNECGIAPLTPSPSPRPQLRPCVARPFSVVVAIDFGTTSSGYAFSFTEDPDVIHMMRRWEDGDPGVANQKSPTCLLLTPDLHFHSFGFAARDSYHDLDPEEARLWLYFDKFKMKIHSTSDLTMETELEAVSGRRVRAIEVFAHALRFFRKHSMKEVQEASPSCLESDEVRWVITVPAVWRQPAKQFMREAAYLAGLVSSESPEQLLIALEPEAASIYCRKLRLHQMIDLSHRPLANGLDPDASRIFDSSDRYIVADCGGGTVDLTVHQIEQPQGTLKELYKASGGPYGAVGVDLAFEAMLCHIFGADFIESFKTKRPAAWVDLMIAFEARKRTAAPGRNNALNISLPFSFIDFYKKHQGQSVETALRKSNMNIVKWSSQGMLRLTPEAMNELFQPTINNIIKHIGEPITAEGRHNGNTTSERREIRATMQFGDTEIKVTAVDVATDRFVRASIDFLSN</sequence>
<dbReference type="InterPro" id="IPR043129">
    <property type="entry name" value="ATPase_NBD"/>
</dbReference>
<proteinExistence type="predicted"/>
<gene>
    <name evidence="1" type="primary">HSPA12B</name>
</gene>
<evidence type="ECO:0000313" key="2">
    <source>
        <dbReference type="Proteomes" id="UP000694580"/>
    </source>
</evidence>
<keyword evidence="2" id="KW-1185">Reference proteome</keyword>
<evidence type="ECO:0000313" key="1">
    <source>
        <dbReference type="Ensembl" id="ENSDCDP00010034608.1"/>
    </source>
</evidence>
<dbReference type="SUPFAM" id="SSF53067">
    <property type="entry name" value="Actin-like ATPase domain"/>
    <property type="match status" value="2"/>
</dbReference>
<dbReference type="PANTHER" id="PTHR14187:SF39">
    <property type="entry name" value="HEAT SHOCK 70 KDA PROTEIN 12B"/>
    <property type="match status" value="1"/>
</dbReference>